<feature type="transmembrane region" description="Helical" evidence="17">
    <location>
        <begin position="284"/>
        <end position="302"/>
    </location>
</feature>
<evidence type="ECO:0000256" key="18">
    <source>
        <dbReference type="SAM" id="MobiDB-lite"/>
    </source>
</evidence>
<keyword evidence="7 17" id="KW-0378">Hydrolase</keyword>
<dbReference type="Proteomes" id="UP001500305">
    <property type="component" value="Unassembled WGS sequence"/>
</dbReference>
<reference evidence="20" key="1">
    <citation type="journal article" date="2019" name="Int. J. Syst. Evol. Microbiol.">
        <title>The Global Catalogue of Microorganisms (GCM) 10K type strain sequencing project: providing services to taxonomists for standard genome sequencing and annotation.</title>
        <authorList>
            <consortium name="The Broad Institute Genomics Platform"/>
            <consortium name="The Broad Institute Genome Sequencing Center for Infectious Disease"/>
            <person name="Wu L."/>
            <person name="Ma J."/>
        </authorList>
    </citation>
    <scope>NUCLEOTIDE SEQUENCE [LARGE SCALE GENOMIC DNA]</scope>
    <source>
        <strain evidence="20">JCM 7356</strain>
    </source>
</reference>
<keyword evidence="20" id="KW-1185">Reference proteome</keyword>
<evidence type="ECO:0000256" key="6">
    <source>
        <dbReference type="ARBA" id="ARBA00022692"/>
    </source>
</evidence>
<evidence type="ECO:0000256" key="3">
    <source>
        <dbReference type="ARBA" id="ARBA00012374"/>
    </source>
</evidence>
<feature type="transmembrane region" description="Helical" evidence="17">
    <location>
        <begin position="130"/>
        <end position="149"/>
    </location>
</feature>
<name>A0ABP5RL34_9ACTN</name>
<evidence type="ECO:0000313" key="19">
    <source>
        <dbReference type="EMBL" id="GAA2265789.1"/>
    </source>
</evidence>
<evidence type="ECO:0000256" key="16">
    <source>
        <dbReference type="ARBA" id="ARBA00047594"/>
    </source>
</evidence>
<comment type="caution">
    <text evidence="19">The sequence shown here is derived from an EMBL/GenBank/DDBJ whole genome shotgun (WGS) entry which is preliminary data.</text>
</comment>
<feature type="region of interest" description="Disordered" evidence="18">
    <location>
        <begin position="153"/>
        <end position="174"/>
    </location>
</feature>
<comment type="subcellular location">
    <subcellularLocation>
        <location evidence="1 17">Cell membrane</location>
        <topology evidence="1 17">Multi-pass membrane protein</topology>
    </subcellularLocation>
</comment>
<sequence length="304" mass="32220">MSSLTYLESVGVGLLQGVTELFPVSSLGHSILIPALIGGQTKTDLDVTADGSPYLSVLVGLHLATALALVVFFRRDWIRIIKGLFSSIRNREVASPDQKLAWLLVISTIPVGIAGLALDHLLRDALGKPTPAAIFLALNGLVLLGAERLKRGGTGRRRAGQSAGHAPDSDPELESDRRLARLNYRQGAWIGAAQILALLPGISRSGVTMSAGVLRGLGHEDAARFSFLLATPVILAASALKLPELLKPENSAVRGPLLAGSVAAFAAGYVSVRFLTKYFESRSMTPFALYCTLAGLGCLVWLNF</sequence>
<feature type="transmembrane region" description="Helical" evidence="17">
    <location>
        <begin position="252"/>
        <end position="272"/>
    </location>
</feature>
<evidence type="ECO:0000256" key="5">
    <source>
        <dbReference type="ARBA" id="ARBA00022475"/>
    </source>
</evidence>
<feature type="transmembrane region" description="Helical" evidence="17">
    <location>
        <begin position="54"/>
        <end position="73"/>
    </location>
</feature>
<evidence type="ECO:0000256" key="1">
    <source>
        <dbReference type="ARBA" id="ARBA00004651"/>
    </source>
</evidence>
<evidence type="ECO:0000256" key="14">
    <source>
        <dbReference type="ARBA" id="ARBA00032707"/>
    </source>
</evidence>
<keyword evidence="8 17" id="KW-0133">Cell shape</keyword>
<evidence type="ECO:0000256" key="11">
    <source>
        <dbReference type="ARBA" id="ARBA00023136"/>
    </source>
</evidence>
<gene>
    <name evidence="17" type="primary">uppP</name>
    <name evidence="19" type="ORF">GCM10010430_58430</name>
</gene>
<dbReference type="PANTHER" id="PTHR30622:SF4">
    <property type="entry name" value="UNDECAPRENYL-DIPHOSPHATASE"/>
    <property type="match status" value="1"/>
</dbReference>
<evidence type="ECO:0000256" key="7">
    <source>
        <dbReference type="ARBA" id="ARBA00022801"/>
    </source>
</evidence>
<dbReference type="NCBIfam" id="NF001395">
    <property type="entry name" value="PRK00281.3-1"/>
    <property type="match status" value="1"/>
</dbReference>
<keyword evidence="13 17" id="KW-0961">Cell wall biogenesis/degradation</keyword>
<comment type="function">
    <text evidence="17">Catalyzes the dephosphorylation of undecaprenyl diphosphate (UPP). Confers resistance to bacitracin.</text>
</comment>
<dbReference type="RefSeq" id="WP_344639503.1">
    <property type="nucleotide sequence ID" value="NZ_BAAATR010000032.1"/>
</dbReference>
<evidence type="ECO:0000256" key="12">
    <source>
        <dbReference type="ARBA" id="ARBA00023251"/>
    </source>
</evidence>
<proteinExistence type="inferred from homology"/>
<organism evidence="19 20">
    <name type="scientific">Kitasatospora cystarginea</name>
    <dbReference type="NCBI Taxonomy" id="58350"/>
    <lineage>
        <taxon>Bacteria</taxon>
        <taxon>Bacillati</taxon>
        <taxon>Actinomycetota</taxon>
        <taxon>Actinomycetes</taxon>
        <taxon>Kitasatosporales</taxon>
        <taxon>Streptomycetaceae</taxon>
        <taxon>Kitasatospora</taxon>
    </lineage>
</organism>
<keyword evidence="6 17" id="KW-0812">Transmembrane</keyword>
<evidence type="ECO:0000256" key="8">
    <source>
        <dbReference type="ARBA" id="ARBA00022960"/>
    </source>
</evidence>
<dbReference type="Pfam" id="PF02673">
    <property type="entry name" value="BacA"/>
    <property type="match status" value="1"/>
</dbReference>
<dbReference type="InterPro" id="IPR003824">
    <property type="entry name" value="UppP"/>
</dbReference>
<keyword evidence="9 17" id="KW-0573">Peptidoglycan synthesis</keyword>
<evidence type="ECO:0000256" key="4">
    <source>
        <dbReference type="ARBA" id="ARBA00021581"/>
    </source>
</evidence>
<evidence type="ECO:0000256" key="15">
    <source>
        <dbReference type="ARBA" id="ARBA00032932"/>
    </source>
</evidence>
<keyword evidence="11 17" id="KW-0472">Membrane</keyword>
<dbReference type="HAMAP" id="MF_01006">
    <property type="entry name" value="Undec_diphosphatase"/>
    <property type="match status" value="1"/>
</dbReference>
<feature type="transmembrane region" description="Helical" evidence="17">
    <location>
        <begin position="223"/>
        <end position="240"/>
    </location>
</feature>
<keyword evidence="10 17" id="KW-1133">Transmembrane helix</keyword>
<keyword evidence="12 17" id="KW-0046">Antibiotic resistance</keyword>
<comment type="miscellaneous">
    <text evidence="17">Bacitracin is thought to be involved in the inhibition of peptidoglycan synthesis by sequestering undecaprenyl diphosphate, thereby reducing the pool of lipid carrier available.</text>
</comment>
<evidence type="ECO:0000256" key="2">
    <source>
        <dbReference type="ARBA" id="ARBA00010621"/>
    </source>
</evidence>
<dbReference type="EMBL" id="BAAATR010000032">
    <property type="protein sequence ID" value="GAA2265789.1"/>
    <property type="molecule type" value="Genomic_DNA"/>
</dbReference>
<comment type="catalytic activity">
    <reaction evidence="16 17">
        <text>di-trans,octa-cis-undecaprenyl diphosphate + H2O = di-trans,octa-cis-undecaprenyl phosphate + phosphate + H(+)</text>
        <dbReference type="Rhea" id="RHEA:28094"/>
        <dbReference type="ChEBI" id="CHEBI:15377"/>
        <dbReference type="ChEBI" id="CHEBI:15378"/>
        <dbReference type="ChEBI" id="CHEBI:43474"/>
        <dbReference type="ChEBI" id="CHEBI:58405"/>
        <dbReference type="ChEBI" id="CHEBI:60392"/>
        <dbReference type="EC" id="3.6.1.27"/>
    </reaction>
</comment>
<evidence type="ECO:0000256" key="17">
    <source>
        <dbReference type="HAMAP-Rule" id="MF_01006"/>
    </source>
</evidence>
<protein>
    <recommendedName>
        <fullName evidence="4 17">Undecaprenyl-diphosphatase</fullName>
        <ecNumber evidence="3 17">3.6.1.27</ecNumber>
    </recommendedName>
    <alternativeName>
        <fullName evidence="15 17">Bacitracin resistance protein</fullName>
    </alternativeName>
    <alternativeName>
        <fullName evidence="14 17">Undecaprenyl pyrophosphate phosphatase</fullName>
    </alternativeName>
</protein>
<evidence type="ECO:0000313" key="20">
    <source>
        <dbReference type="Proteomes" id="UP001500305"/>
    </source>
</evidence>
<dbReference type="EC" id="3.6.1.27" evidence="3 17"/>
<comment type="similarity">
    <text evidence="2 17">Belongs to the UppP family.</text>
</comment>
<evidence type="ECO:0000256" key="10">
    <source>
        <dbReference type="ARBA" id="ARBA00022989"/>
    </source>
</evidence>
<keyword evidence="5 17" id="KW-1003">Cell membrane</keyword>
<dbReference type="PANTHER" id="PTHR30622">
    <property type="entry name" value="UNDECAPRENYL-DIPHOSPHATASE"/>
    <property type="match status" value="1"/>
</dbReference>
<feature type="transmembrane region" description="Helical" evidence="17">
    <location>
        <begin position="100"/>
        <end position="118"/>
    </location>
</feature>
<feature type="transmembrane region" description="Helical" evidence="17">
    <location>
        <begin position="187"/>
        <end position="203"/>
    </location>
</feature>
<evidence type="ECO:0000256" key="9">
    <source>
        <dbReference type="ARBA" id="ARBA00022984"/>
    </source>
</evidence>
<evidence type="ECO:0000256" key="13">
    <source>
        <dbReference type="ARBA" id="ARBA00023316"/>
    </source>
</evidence>
<accession>A0ABP5RL34</accession>